<proteinExistence type="predicted"/>
<dbReference type="PANTHER" id="PTHR34146:SF3">
    <property type="entry name" value="POLYNUCLEOTIDYL TRANSFERASE, RIBONUCLEASE H-LIKE SUPERFAMILY PROTEIN"/>
    <property type="match status" value="1"/>
</dbReference>
<name>A0AAQ3PP76_PASNO</name>
<protein>
    <submittedName>
        <fullName evidence="1">Uncharacterized protein</fullName>
    </submittedName>
</protein>
<gene>
    <name evidence="1" type="ORF">U9M48_001648</name>
</gene>
<organism evidence="1 2">
    <name type="scientific">Paspalum notatum var. saurae</name>
    <dbReference type="NCBI Taxonomy" id="547442"/>
    <lineage>
        <taxon>Eukaryota</taxon>
        <taxon>Viridiplantae</taxon>
        <taxon>Streptophyta</taxon>
        <taxon>Embryophyta</taxon>
        <taxon>Tracheophyta</taxon>
        <taxon>Spermatophyta</taxon>
        <taxon>Magnoliopsida</taxon>
        <taxon>Liliopsida</taxon>
        <taxon>Poales</taxon>
        <taxon>Poaceae</taxon>
        <taxon>PACMAD clade</taxon>
        <taxon>Panicoideae</taxon>
        <taxon>Andropogonodae</taxon>
        <taxon>Paspaleae</taxon>
        <taxon>Paspalinae</taxon>
        <taxon>Paspalum</taxon>
    </lineage>
</organism>
<dbReference type="EMBL" id="CP144745">
    <property type="protein sequence ID" value="WVZ50392.1"/>
    <property type="molecule type" value="Genomic_DNA"/>
</dbReference>
<evidence type="ECO:0000313" key="2">
    <source>
        <dbReference type="Proteomes" id="UP001341281"/>
    </source>
</evidence>
<keyword evidence="2" id="KW-1185">Reference proteome</keyword>
<accession>A0AAQ3PP76</accession>
<sequence length="150" mass="16337">MALPAISSSSCLLHLAPRAVGHTYREANMIVYGNECPMLGTITDSTTIFGLYQESMKPRPSIDMAYSLAMEDEEVLDGPRIFSDASVSIARTLNPLEAEADALLLGAKIAAALNLHRFNLLTDIEIVATAARKGSPRSHPGHWTMRPMLR</sequence>
<dbReference type="PANTHER" id="PTHR34146">
    <property type="entry name" value="POLYNUCLEOTIDYL TRANSFERASE, RIBONUCLEASE H-LIKE SUPERFAMILY PROTEIN-RELATED"/>
    <property type="match status" value="1"/>
</dbReference>
<evidence type="ECO:0000313" key="1">
    <source>
        <dbReference type="EMBL" id="WVZ50392.1"/>
    </source>
</evidence>
<dbReference type="AlphaFoldDB" id="A0AAQ3PP76"/>
<dbReference type="Proteomes" id="UP001341281">
    <property type="component" value="Chromosome 01"/>
</dbReference>
<reference evidence="1 2" key="1">
    <citation type="submission" date="2024-02" db="EMBL/GenBank/DDBJ databases">
        <title>High-quality chromosome-scale genome assembly of Pensacola bahiagrass (Paspalum notatum Flugge var. saurae).</title>
        <authorList>
            <person name="Vega J.M."/>
            <person name="Podio M."/>
            <person name="Orjuela J."/>
            <person name="Siena L.A."/>
            <person name="Pessino S.C."/>
            <person name="Combes M.C."/>
            <person name="Mariac C."/>
            <person name="Albertini E."/>
            <person name="Pupilli F."/>
            <person name="Ortiz J.P.A."/>
            <person name="Leblanc O."/>
        </authorList>
    </citation>
    <scope>NUCLEOTIDE SEQUENCE [LARGE SCALE GENOMIC DNA]</scope>
    <source>
        <strain evidence="1">R1</strain>
        <tissue evidence="1">Leaf</tissue>
    </source>
</reference>